<evidence type="ECO:0000256" key="1">
    <source>
        <dbReference type="SAM" id="Phobius"/>
    </source>
</evidence>
<name>A0AAW1P6S8_9CHLO</name>
<keyword evidence="3" id="KW-1185">Reference proteome</keyword>
<keyword evidence="1" id="KW-0812">Transmembrane</keyword>
<dbReference type="Proteomes" id="UP001465755">
    <property type="component" value="Unassembled WGS sequence"/>
</dbReference>
<reference evidence="2 3" key="1">
    <citation type="journal article" date="2024" name="Nat. Commun.">
        <title>Phylogenomics reveals the evolutionary origins of lichenization in chlorophyte algae.</title>
        <authorList>
            <person name="Puginier C."/>
            <person name="Libourel C."/>
            <person name="Otte J."/>
            <person name="Skaloud P."/>
            <person name="Haon M."/>
            <person name="Grisel S."/>
            <person name="Petersen M."/>
            <person name="Berrin J.G."/>
            <person name="Delaux P.M."/>
            <person name="Dal Grande F."/>
            <person name="Keller J."/>
        </authorList>
    </citation>
    <scope>NUCLEOTIDE SEQUENCE [LARGE SCALE GENOMIC DNA]</scope>
    <source>
        <strain evidence="2 3">SAG 2036</strain>
    </source>
</reference>
<comment type="caution">
    <text evidence="2">The sequence shown here is derived from an EMBL/GenBank/DDBJ whole genome shotgun (WGS) entry which is preliminary data.</text>
</comment>
<dbReference type="EMBL" id="JALJOQ010000023">
    <property type="protein sequence ID" value="KAK9808436.1"/>
    <property type="molecule type" value="Genomic_DNA"/>
</dbReference>
<gene>
    <name evidence="2" type="ORF">WJX73_005310</name>
</gene>
<dbReference type="AlphaFoldDB" id="A0AAW1P6S8"/>
<keyword evidence="1" id="KW-0472">Membrane</keyword>
<protein>
    <submittedName>
        <fullName evidence="2">Uncharacterized protein</fullName>
    </submittedName>
</protein>
<evidence type="ECO:0000313" key="3">
    <source>
        <dbReference type="Proteomes" id="UP001465755"/>
    </source>
</evidence>
<evidence type="ECO:0000313" key="2">
    <source>
        <dbReference type="EMBL" id="KAK9808436.1"/>
    </source>
</evidence>
<keyword evidence="1" id="KW-1133">Transmembrane helix</keyword>
<proteinExistence type="predicted"/>
<feature type="transmembrane region" description="Helical" evidence="1">
    <location>
        <begin position="102"/>
        <end position="122"/>
    </location>
</feature>
<sequence length="125" mass="13747">MARFEHWQADWLQSHPVVTPESLSTTLQMWTHPDNGPSQSLRKADLDTMRASLSAQSSDPDTELASLSANRATMHASLSAQTSDLEVMQALLSAQISKPQRWGGVTAVAVVLVPVICGYMHYRLQ</sequence>
<organism evidence="2 3">
    <name type="scientific">Symbiochloris irregularis</name>
    <dbReference type="NCBI Taxonomy" id="706552"/>
    <lineage>
        <taxon>Eukaryota</taxon>
        <taxon>Viridiplantae</taxon>
        <taxon>Chlorophyta</taxon>
        <taxon>core chlorophytes</taxon>
        <taxon>Trebouxiophyceae</taxon>
        <taxon>Trebouxiales</taxon>
        <taxon>Trebouxiaceae</taxon>
        <taxon>Symbiochloris</taxon>
    </lineage>
</organism>
<accession>A0AAW1P6S8</accession>